<dbReference type="PROSITE" id="PS50113">
    <property type="entry name" value="PAC"/>
    <property type="match status" value="3"/>
</dbReference>
<evidence type="ECO:0000256" key="4">
    <source>
        <dbReference type="ARBA" id="ARBA00022679"/>
    </source>
</evidence>
<dbReference type="InterPro" id="IPR013655">
    <property type="entry name" value="PAS_fold_3"/>
</dbReference>
<dbReference type="Pfam" id="PF08447">
    <property type="entry name" value="PAS_3"/>
    <property type="match status" value="2"/>
</dbReference>
<feature type="domain" description="PAC" evidence="9">
    <location>
        <begin position="109"/>
        <end position="159"/>
    </location>
</feature>
<organism evidence="10 11">
    <name type="scientific">Candidatus Desulfatibia vada</name>
    <dbReference type="NCBI Taxonomy" id="2841696"/>
    <lineage>
        <taxon>Bacteria</taxon>
        <taxon>Pseudomonadati</taxon>
        <taxon>Thermodesulfobacteriota</taxon>
        <taxon>Desulfobacteria</taxon>
        <taxon>Desulfobacterales</taxon>
        <taxon>Desulfobacterales incertae sedis</taxon>
        <taxon>Candidatus Desulfatibia</taxon>
    </lineage>
</organism>
<reference evidence="10 11" key="1">
    <citation type="submission" date="2020-08" db="EMBL/GenBank/DDBJ databases">
        <title>Bridging the membrane lipid divide: bacteria of the FCB group superphylum have the potential to synthesize archaeal ether lipids.</title>
        <authorList>
            <person name="Villanueva L."/>
            <person name="Von Meijenfeldt F.A.B."/>
            <person name="Westbye A.B."/>
            <person name="Yadav S."/>
            <person name="Hopmans E.C."/>
            <person name="Dutilh B.E."/>
            <person name="Sinninghe Damste J.S."/>
        </authorList>
    </citation>
    <scope>NUCLEOTIDE SEQUENCE [LARGE SCALE GENOMIC DNA]</scope>
    <source>
        <strain evidence="10">NIOZ-UU17</strain>
    </source>
</reference>
<dbReference type="InterPro" id="IPR005467">
    <property type="entry name" value="His_kinase_dom"/>
</dbReference>
<evidence type="ECO:0000259" key="9">
    <source>
        <dbReference type="PROSITE" id="PS50113"/>
    </source>
</evidence>
<dbReference type="GO" id="GO:0016020">
    <property type="term" value="C:membrane"/>
    <property type="evidence" value="ECO:0007669"/>
    <property type="project" value="InterPro"/>
</dbReference>
<evidence type="ECO:0000256" key="5">
    <source>
        <dbReference type="ARBA" id="ARBA00022777"/>
    </source>
</evidence>
<dbReference type="InterPro" id="IPR036890">
    <property type="entry name" value="HATPase_C_sf"/>
</dbReference>
<keyword evidence="5" id="KW-0418">Kinase</keyword>
<dbReference type="InterPro" id="IPR000014">
    <property type="entry name" value="PAS"/>
</dbReference>
<dbReference type="PANTHER" id="PTHR43304:SF1">
    <property type="entry name" value="PAC DOMAIN-CONTAINING PROTEIN"/>
    <property type="match status" value="1"/>
</dbReference>
<dbReference type="Pfam" id="PF07730">
    <property type="entry name" value="HisKA_3"/>
    <property type="match status" value="1"/>
</dbReference>
<dbReference type="CDD" id="cd16917">
    <property type="entry name" value="HATPase_UhpB-NarQ-NarX-like"/>
    <property type="match status" value="1"/>
</dbReference>
<feature type="domain" description="PAS" evidence="8">
    <location>
        <begin position="327"/>
        <end position="399"/>
    </location>
</feature>
<evidence type="ECO:0000259" key="7">
    <source>
        <dbReference type="PROSITE" id="PS50109"/>
    </source>
</evidence>
<feature type="domain" description="Histidine kinase" evidence="7">
    <location>
        <begin position="585"/>
        <end position="676"/>
    </location>
</feature>
<dbReference type="InterPro" id="IPR001610">
    <property type="entry name" value="PAC"/>
</dbReference>
<dbReference type="Proteomes" id="UP000605201">
    <property type="component" value="Unassembled WGS sequence"/>
</dbReference>
<feature type="domain" description="PAC" evidence="9">
    <location>
        <begin position="402"/>
        <end position="454"/>
    </location>
</feature>
<sequence length="676" mass="77973">MKELESKAAPAPQNHRALDASKRSAKALWENKEIFQCISSAAQDAIIMMDSFGNVAYWNEAAERIFGYSKNEIIGKQLHHMIMPARHLAAFDRAFARFKKTGRGKVIGKTLELAALRKDGLEFPVELSLSAVKLQGEWCAVGIIRDIAKRKLIEEELLKAHSDLEHRVKERTAELVMANEQLKREIEERKGIETALRVSKERFDLAVRGSKDGLWDWHITTNKLYASRRLRELLGYQDSEFSESFGTWASNLHLGDYNRVLDALHDHLEKGEIYDVEYLYRNRVGQYRWHHSRGQAIYDKEGTPIRMVGFISDITERKQGEEALRKSEEKYRLLLNNLPSIVYRGFKDWAVEFVDNKIELLTGFNKEEFNSKRIKWSDLIIKEDLETARYSFLRALKTDKSYVREYRIKTKAGEVHWMQDRGQILCDKNGQIEYVSGVFFDINESKRTEEALQKSEKELRILSSQLLSAEEAERKRIARELHDGIGQALSAIKFSVENTLEELRKEAVYSKFESLESIIPLTQKTIEEVRRIVRDLRPSILDDLGILATIAWFCREFESIYSTIRVEKEITVNEHEIPATLKTVIYRIMQEAFNNAAKYSQADLIRFYLKKTGDKIELTINDTGQGFDIEETVYDKHSMRGFGLASMKERAELSGGSFTIKSAKGAGTNIQAIWPV</sequence>
<dbReference type="InterPro" id="IPR000700">
    <property type="entry name" value="PAS-assoc_C"/>
</dbReference>
<dbReference type="PROSITE" id="PS50112">
    <property type="entry name" value="PAS"/>
    <property type="match status" value="2"/>
</dbReference>
<accession>A0A8J6TRL8</accession>
<evidence type="ECO:0000313" key="10">
    <source>
        <dbReference type="EMBL" id="MBC8434153.1"/>
    </source>
</evidence>
<name>A0A8J6TRL8_9BACT</name>
<dbReference type="SMART" id="SM00387">
    <property type="entry name" value="HATPase_c"/>
    <property type="match status" value="1"/>
</dbReference>
<dbReference type="SUPFAM" id="SSF55785">
    <property type="entry name" value="PYP-like sensor domain (PAS domain)"/>
    <property type="match status" value="3"/>
</dbReference>
<keyword evidence="6" id="KW-0175">Coiled coil</keyword>
<feature type="domain" description="PAC" evidence="9">
    <location>
        <begin position="274"/>
        <end position="326"/>
    </location>
</feature>
<gene>
    <name evidence="10" type="ORF">H8D96_19775</name>
</gene>
<dbReference type="SMART" id="SM00091">
    <property type="entry name" value="PAS"/>
    <property type="match status" value="3"/>
</dbReference>
<evidence type="ECO:0000256" key="6">
    <source>
        <dbReference type="SAM" id="Coils"/>
    </source>
</evidence>
<dbReference type="Gene3D" id="1.20.5.1930">
    <property type="match status" value="1"/>
</dbReference>
<evidence type="ECO:0000256" key="1">
    <source>
        <dbReference type="ARBA" id="ARBA00000085"/>
    </source>
</evidence>
<dbReference type="Pfam" id="PF02518">
    <property type="entry name" value="HATPase_c"/>
    <property type="match status" value="1"/>
</dbReference>
<evidence type="ECO:0000256" key="2">
    <source>
        <dbReference type="ARBA" id="ARBA00012438"/>
    </source>
</evidence>
<comment type="caution">
    <text evidence="10">The sequence shown here is derived from an EMBL/GenBank/DDBJ whole genome shotgun (WGS) entry which is preliminary data.</text>
</comment>
<dbReference type="SUPFAM" id="SSF55874">
    <property type="entry name" value="ATPase domain of HSP90 chaperone/DNA topoisomerase II/histidine kinase"/>
    <property type="match status" value="1"/>
</dbReference>
<dbReference type="GO" id="GO:0000155">
    <property type="term" value="F:phosphorelay sensor kinase activity"/>
    <property type="evidence" value="ECO:0007669"/>
    <property type="project" value="InterPro"/>
</dbReference>
<evidence type="ECO:0000256" key="3">
    <source>
        <dbReference type="ARBA" id="ARBA00022553"/>
    </source>
</evidence>
<dbReference type="InterPro" id="IPR035965">
    <property type="entry name" value="PAS-like_dom_sf"/>
</dbReference>
<proteinExistence type="predicted"/>
<dbReference type="GO" id="GO:0046983">
    <property type="term" value="F:protein dimerization activity"/>
    <property type="evidence" value="ECO:0007669"/>
    <property type="project" value="InterPro"/>
</dbReference>
<dbReference type="PANTHER" id="PTHR43304">
    <property type="entry name" value="PHYTOCHROME-LIKE PROTEIN CPH1"/>
    <property type="match status" value="1"/>
</dbReference>
<feature type="coiled-coil region" evidence="6">
    <location>
        <begin position="445"/>
        <end position="472"/>
    </location>
</feature>
<dbReference type="NCBIfam" id="TIGR00229">
    <property type="entry name" value="sensory_box"/>
    <property type="match status" value="3"/>
</dbReference>
<dbReference type="InterPro" id="IPR052162">
    <property type="entry name" value="Sensor_kinase/Photoreceptor"/>
</dbReference>
<dbReference type="Pfam" id="PF13426">
    <property type="entry name" value="PAS_9"/>
    <property type="match status" value="1"/>
</dbReference>
<dbReference type="EMBL" id="JACNIG010000392">
    <property type="protein sequence ID" value="MBC8434153.1"/>
    <property type="molecule type" value="Genomic_DNA"/>
</dbReference>
<dbReference type="AlphaFoldDB" id="A0A8J6TRL8"/>
<comment type="catalytic activity">
    <reaction evidence="1">
        <text>ATP + protein L-histidine = ADP + protein N-phospho-L-histidine.</text>
        <dbReference type="EC" id="2.7.13.3"/>
    </reaction>
</comment>
<evidence type="ECO:0000259" key="8">
    <source>
        <dbReference type="PROSITE" id="PS50112"/>
    </source>
</evidence>
<dbReference type="SMART" id="SM00086">
    <property type="entry name" value="PAC"/>
    <property type="match status" value="3"/>
</dbReference>
<dbReference type="EC" id="2.7.13.3" evidence="2"/>
<dbReference type="Gene3D" id="3.30.565.10">
    <property type="entry name" value="Histidine kinase-like ATPase, C-terminal domain"/>
    <property type="match status" value="1"/>
</dbReference>
<dbReference type="PROSITE" id="PS50109">
    <property type="entry name" value="HIS_KIN"/>
    <property type="match status" value="1"/>
</dbReference>
<evidence type="ECO:0000313" key="11">
    <source>
        <dbReference type="Proteomes" id="UP000605201"/>
    </source>
</evidence>
<keyword evidence="3" id="KW-0597">Phosphoprotein</keyword>
<dbReference type="Gene3D" id="3.30.450.20">
    <property type="entry name" value="PAS domain"/>
    <property type="match status" value="3"/>
</dbReference>
<feature type="domain" description="PAS" evidence="8">
    <location>
        <begin position="31"/>
        <end position="84"/>
    </location>
</feature>
<keyword evidence="4" id="KW-0808">Transferase</keyword>
<protein>
    <recommendedName>
        <fullName evidence="2">histidine kinase</fullName>
        <ecNumber evidence="2">2.7.13.3</ecNumber>
    </recommendedName>
</protein>
<dbReference type="CDD" id="cd00130">
    <property type="entry name" value="PAS"/>
    <property type="match status" value="3"/>
</dbReference>
<dbReference type="InterPro" id="IPR011712">
    <property type="entry name" value="Sig_transdc_His_kin_sub3_dim/P"/>
</dbReference>
<dbReference type="InterPro" id="IPR003594">
    <property type="entry name" value="HATPase_dom"/>
</dbReference>